<dbReference type="InterPro" id="IPR007737">
    <property type="entry name" value="Mga_HTH"/>
</dbReference>
<comment type="caution">
    <text evidence="2">The sequence shown here is derived from an EMBL/GenBank/DDBJ whole genome shotgun (WGS) entry which is preliminary data.</text>
</comment>
<reference evidence="2 3" key="1">
    <citation type="submission" date="2013-02" db="EMBL/GenBank/DDBJ databases">
        <title>The Genome Sequence of Enterococcus pallens BAA-351.</title>
        <authorList>
            <consortium name="The Broad Institute Genome Sequencing Platform"/>
            <consortium name="The Broad Institute Genome Sequencing Center for Infectious Disease"/>
            <person name="Earl A.M."/>
            <person name="Gilmore M.S."/>
            <person name="Lebreton F."/>
            <person name="Walker B."/>
            <person name="Young S.K."/>
            <person name="Zeng Q."/>
            <person name="Gargeya S."/>
            <person name="Fitzgerald M."/>
            <person name="Haas B."/>
            <person name="Abouelleil A."/>
            <person name="Alvarado L."/>
            <person name="Arachchi H.M."/>
            <person name="Berlin A.M."/>
            <person name="Chapman S.B."/>
            <person name="Dewar J."/>
            <person name="Goldberg J."/>
            <person name="Griggs A."/>
            <person name="Gujja S."/>
            <person name="Hansen M."/>
            <person name="Howarth C."/>
            <person name="Imamovic A."/>
            <person name="Larimer J."/>
            <person name="McCowan C."/>
            <person name="Murphy C."/>
            <person name="Neiman D."/>
            <person name="Pearson M."/>
            <person name="Priest M."/>
            <person name="Roberts A."/>
            <person name="Saif S."/>
            <person name="Shea T."/>
            <person name="Sisk P."/>
            <person name="Sykes S."/>
            <person name="Wortman J."/>
            <person name="Nusbaum C."/>
            <person name="Birren B."/>
        </authorList>
    </citation>
    <scope>NUCLEOTIDE SEQUENCE [LARGE SCALE GENOMIC DNA]</scope>
    <source>
        <strain evidence="2 3">ATCC BAA-351</strain>
    </source>
</reference>
<dbReference type="Pfam" id="PF05043">
    <property type="entry name" value="Mga"/>
    <property type="match status" value="1"/>
</dbReference>
<accession>R2SDC3</accession>
<gene>
    <name evidence="2" type="ORF">UAU_03410</name>
</gene>
<dbReference type="PATRIC" id="fig|1158607.3.peg.3400"/>
<evidence type="ECO:0000313" key="3">
    <source>
        <dbReference type="Proteomes" id="UP000013782"/>
    </source>
</evidence>
<dbReference type="EMBL" id="AJAQ01000035">
    <property type="protein sequence ID" value="EOH90871.1"/>
    <property type="molecule type" value="Genomic_DNA"/>
</dbReference>
<dbReference type="eggNOG" id="COG3711">
    <property type="taxonomic scope" value="Bacteria"/>
</dbReference>
<keyword evidence="3" id="KW-1185">Reference proteome</keyword>
<dbReference type="Proteomes" id="UP000013782">
    <property type="component" value="Unassembled WGS sequence"/>
</dbReference>
<dbReference type="AlphaFoldDB" id="R2SDC3"/>
<organism evidence="2 3">
    <name type="scientific">Enterococcus pallens ATCC BAA-351</name>
    <dbReference type="NCBI Taxonomy" id="1158607"/>
    <lineage>
        <taxon>Bacteria</taxon>
        <taxon>Bacillati</taxon>
        <taxon>Bacillota</taxon>
        <taxon>Bacilli</taxon>
        <taxon>Lactobacillales</taxon>
        <taxon>Enterococcaceae</taxon>
        <taxon>Enterococcus</taxon>
    </lineage>
</organism>
<sequence length="486" mass="57300">MLSLDRNITVKLELLSILNKQDVPISSNQLSQLLEPISSATILNYCRELQDTIDELYTEDQLRLLITETGICLKNGGTSLIALTNFLLTSDLSYQIIIEVYNNKEVNSLKFCQEYGTSLSTLRRKIRALNQEIAPYGFYISSSDRTFIKGDEIKLRNFFAVFLWSIHRKFSSIPLDMELNHYIALSEIVVGKNKRLPQTQTELLSFFIYATDIRAKNKERIPFTQERYELSRHYPIKKMSSLDYWEDFDYFFTYFSFFSYVFIDINDLAFLEQLPLSAAEEHFMTVWVALFERYFLQLTDKNSRLLKQILKRNILAEKFLHIEDNLIPFFVYDDLNGFKEQYKSFKSTFDLFFSELIDRYPQGNTDFYYEFCFYNCLFFVPLEKMLTEIKIFCFTDYSYILDNIFKKALLTNFNDKYRLIFVDDLNEADIIIENLGFSEDHLPLEPSKEYLIIEAPFSSQSIAVLGEKLAAVEEKKMLCNQRVQCT</sequence>
<dbReference type="RefSeq" id="WP_010758387.1">
    <property type="nucleotide sequence ID" value="NZ_ASWD01000004.1"/>
</dbReference>
<dbReference type="InterPro" id="IPR036388">
    <property type="entry name" value="WH-like_DNA-bd_sf"/>
</dbReference>
<proteinExistence type="predicted"/>
<dbReference type="Gene3D" id="1.10.10.10">
    <property type="entry name" value="Winged helix-like DNA-binding domain superfamily/Winged helix DNA-binding domain"/>
    <property type="match status" value="1"/>
</dbReference>
<protein>
    <recommendedName>
        <fullName evidence="1">Mga helix-turn-helix domain-containing protein</fullName>
    </recommendedName>
</protein>
<evidence type="ECO:0000313" key="2">
    <source>
        <dbReference type="EMBL" id="EOH90871.1"/>
    </source>
</evidence>
<dbReference type="OrthoDB" id="2193935at2"/>
<dbReference type="HOGENOM" id="CLU_044053_0_0_9"/>
<name>R2SDC3_9ENTE</name>
<dbReference type="STRING" id="160454.RV10_GL002449"/>
<feature type="domain" description="Mga helix-turn-helix" evidence="1">
    <location>
        <begin position="79"/>
        <end position="162"/>
    </location>
</feature>
<evidence type="ECO:0000259" key="1">
    <source>
        <dbReference type="Pfam" id="PF05043"/>
    </source>
</evidence>